<accession>A0A7S4JUD9</accession>
<sequence>MKREVTPRRTGAARPSLIRGLFGVVLVASVMNFLFVFLKCEDEVGGQLKKKLEQFSTKKSVHVAHQATGDGTNQKEVSKAKATIAYAVSVTGCAAASDNLVQGAAVLGHSVRLSSIENPSSGSKYNYHLIAFVHPQAKACSHLFEKLGYEVLIRETPINVSDIRNEVYRADIAKQSCCGEKEFIKLYSYTLTDYPVVVHLDLDSVVLKPFDDLFDSMIDGPSAPARKRIPVMPGSPMPDAVHAFFTRDYNMVNLGHKHPGMQGGFLVVKPNTEYFEEYRELILEGNFKAGAGWNGTYGGYFGAKQIQGLCSYFFDGVHPNTAVELNRCFYNQMGDNPRKSRKHDEKLMCLDGREECEDCRVTNISEIMSAHFTSPCGKPWECSQKSRNVNGELCHSLRRKWFSIRNNLEHSGRIRGHTPTTGEGTFLPETYFGYCKGPGSRNLIPLKLT</sequence>
<organism evidence="2">
    <name type="scientific">Odontella aurita</name>
    <dbReference type="NCBI Taxonomy" id="265563"/>
    <lineage>
        <taxon>Eukaryota</taxon>
        <taxon>Sar</taxon>
        <taxon>Stramenopiles</taxon>
        <taxon>Ochrophyta</taxon>
        <taxon>Bacillariophyta</taxon>
        <taxon>Mediophyceae</taxon>
        <taxon>Biddulphiophycidae</taxon>
        <taxon>Eupodiscales</taxon>
        <taxon>Odontellaceae</taxon>
        <taxon>Odontella</taxon>
    </lineage>
</organism>
<dbReference type="PANTHER" id="PTHR11183">
    <property type="entry name" value="GLYCOGENIN SUBFAMILY MEMBER"/>
    <property type="match status" value="1"/>
</dbReference>
<dbReference type="Gene3D" id="3.90.550.10">
    <property type="entry name" value="Spore Coat Polysaccharide Biosynthesis Protein SpsA, Chain A"/>
    <property type="match status" value="1"/>
</dbReference>
<dbReference type="InterPro" id="IPR050587">
    <property type="entry name" value="GNT1/Glycosyltrans_8"/>
</dbReference>
<protein>
    <recommendedName>
        <fullName evidence="3">Nucleotide-diphospho-sugar transferase domain-containing protein</fullName>
    </recommendedName>
</protein>
<reference evidence="2" key="1">
    <citation type="submission" date="2021-01" db="EMBL/GenBank/DDBJ databases">
        <authorList>
            <person name="Corre E."/>
            <person name="Pelletier E."/>
            <person name="Niang G."/>
            <person name="Scheremetjew M."/>
            <person name="Finn R."/>
            <person name="Kale V."/>
            <person name="Holt S."/>
            <person name="Cochrane G."/>
            <person name="Meng A."/>
            <person name="Brown T."/>
            <person name="Cohen L."/>
        </authorList>
    </citation>
    <scope>NUCLEOTIDE SEQUENCE</scope>
    <source>
        <strain evidence="2">Isolate 1302-5</strain>
    </source>
</reference>
<evidence type="ECO:0000256" key="1">
    <source>
        <dbReference type="SAM" id="Phobius"/>
    </source>
</evidence>
<evidence type="ECO:0000313" key="2">
    <source>
        <dbReference type="EMBL" id="CAE2273584.1"/>
    </source>
</evidence>
<keyword evidence="1" id="KW-0472">Membrane</keyword>
<keyword evidence="1" id="KW-1133">Transmembrane helix</keyword>
<gene>
    <name evidence="2" type="ORF">OAUR00152_LOCUS33527</name>
</gene>
<dbReference type="InterPro" id="IPR029044">
    <property type="entry name" value="Nucleotide-diphossugar_trans"/>
</dbReference>
<name>A0A7S4JUD9_9STRA</name>
<dbReference type="SUPFAM" id="SSF53448">
    <property type="entry name" value="Nucleotide-diphospho-sugar transferases"/>
    <property type="match status" value="1"/>
</dbReference>
<keyword evidence="1" id="KW-0812">Transmembrane</keyword>
<dbReference type="EMBL" id="HBKQ01048533">
    <property type="protein sequence ID" value="CAE2273584.1"/>
    <property type="molecule type" value="Transcribed_RNA"/>
</dbReference>
<feature type="transmembrane region" description="Helical" evidence="1">
    <location>
        <begin position="20"/>
        <end position="38"/>
    </location>
</feature>
<evidence type="ECO:0008006" key="3">
    <source>
        <dbReference type="Google" id="ProtNLM"/>
    </source>
</evidence>
<proteinExistence type="predicted"/>
<dbReference type="AlphaFoldDB" id="A0A7S4JUD9"/>